<evidence type="ECO:0000313" key="2">
    <source>
        <dbReference type="EMBL" id="SMO73325.1"/>
    </source>
</evidence>
<organism evidence="2 3">
    <name type="scientific">Gracilimonas mengyeensis</name>
    <dbReference type="NCBI Taxonomy" id="1302730"/>
    <lineage>
        <taxon>Bacteria</taxon>
        <taxon>Pseudomonadati</taxon>
        <taxon>Balneolota</taxon>
        <taxon>Balneolia</taxon>
        <taxon>Balneolales</taxon>
        <taxon>Balneolaceae</taxon>
        <taxon>Gracilimonas</taxon>
    </lineage>
</organism>
<feature type="domain" description="Guanylate cyclase" evidence="1">
    <location>
        <begin position="435"/>
        <end position="551"/>
    </location>
</feature>
<dbReference type="Pfam" id="PF19363">
    <property type="entry name" value="DUF5939"/>
    <property type="match status" value="1"/>
</dbReference>
<dbReference type="GO" id="GO:0035556">
    <property type="term" value="P:intracellular signal transduction"/>
    <property type="evidence" value="ECO:0007669"/>
    <property type="project" value="InterPro"/>
</dbReference>
<dbReference type="InterPro" id="IPR050697">
    <property type="entry name" value="Adenylyl/Guanylyl_Cyclase_3/4"/>
</dbReference>
<sequence>MKEGQQQFYQWQYSLQATPEKLWPYLSDTNRLFKKLGATPVQQTSLSRNTTKGFLELSHNNLKSYVSWLQEPYTWEYPYRYGMKRYYKMGIMKDLDIFCELTGTQNGTKIVFKIKVTPSSLYLSLLVKFYIESFVKRKLTQYMNTLEESLSQDLRPYELSNKSKLQRGVDRKLGFLKEKLIDVCKRKRIADRLVDLLRYAEDDDLERIHPYTLAEYWGEKKYSVLNVFLHAAKLDILDFSWDVCCPHCKSPKHNFRKMKDVRVHLYCDDCEADYALDFNRNMHLVFTPHPLIRKVADKKYCLGGPGSKPHRKVQQYLEIGDERYPQVKLSEGTYVFRSMQHDGHLKFHVRDDGAENITIHLTDDELNGQEITLSCKPNLIIKNKSSKKVVCYLEKLNWKEEAIYASEVSSSVDFISLFAKETLKDTSKVKASEVTMLFTDLMNSTELYVQEGDESAIGRVMGHFKIIQHIVAEERGGIVKTIGDSVMAVFSEPVSALKAVQRIQQIFTTSTPVGEAFKIKAGVHFGDCTAVNLNGRIDYFGTTVNIASRMVDLASEKEIMVSEAVFNHPDVQLYLEKNSKTFFVKESMKELKGFDDEEFKVKQIRLERPPMRLVI</sequence>
<evidence type="ECO:0000313" key="3">
    <source>
        <dbReference type="Proteomes" id="UP000317557"/>
    </source>
</evidence>
<dbReference type="SUPFAM" id="SSF55073">
    <property type="entry name" value="Nucleotide cyclase"/>
    <property type="match status" value="1"/>
</dbReference>
<accession>A0A521DP22</accession>
<evidence type="ECO:0000259" key="1">
    <source>
        <dbReference type="PROSITE" id="PS50125"/>
    </source>
</evidence>
<gene>
    <name evidence="2" type="ORF">SAMN06265219_10918</name>
</gene>
<protein>
    <submittedName>
        <fullName evidence="2">Adenylate cyclase, class 3</fullName>
    </submittedName>
</protein>
<dbReference type="GO" id="GO:0006171">
    <property type="term" value="P:cAMP biosynthetic process"/>
    <property type="evidence" value="ECO:0007669"/>
    <property type="project" value="TreeGrafter"/>
</dbReference>
<dbReference type="GO" id="GO:0004016">
    <property type="term" value="F:adenylate cyclase activity"/>
    <property type="evidence" value="ECO:0007669"/>
    <property type="project" value="UniProtKB-ARBA"/>
</dbReference>
<dbReference type="RefSeq" id="WP_142454669.1">
    <property type="nucleotide sequence ID" value="NZ_FXTP01000009.1"/>
</dbReference>
<keyword evidence="3" id="KW-1185">Reference proteome</keyword>
<reference evidence="2 3" key="1">
    <citation type="submission" date="2017-05" db="EMBL/GenBank/DDBJ databases">
        <authorList>
            <person name="Varghese N."/>
            <person name="Submissions S."/>
        </authorList>
    </citation>
    <scope>NUCLEOTIDE SEQUENCE [LARGE SCALE GENOMIC DNA]</scope>
    <source>
        <strain evidence="2 3">DSM 21985</strain>
    </source>
</reference>
<dbReference type="Pfam" id="PF00211">
    <property type="entry name" value="Guanylate_cyc"/>
    <property type="match status" value="1"/>
</dbReference>
<dbReference type="EMBL" id="FXTP01000009">
    <property type="protein sequence ID" value="SMO73325.1"/>
    <property type="molecule type" value="Genomic_DNA"/>
</dbReference>
<dbReference type="Gene3D" id="3.30.70.1230">
    <property type="entry name" value="Nucleotide cyclase"/>
    <property type="match status" value="1"/>
</dbReference>
<dbReference type="PANTHER" id="PTHR43081">
    <property type="entry name" value="ADENYLATE CYCLASE, TERMINAL-DIFFERENTIATION SPECIFIC-RELATED"/>
    <property type="match status" value="1"/>
</dbReference>
<dbReference type="PANTHER" id="PTHR43081:SF19">
    <property type="entry name" value="PH-SENSITIVE ADENYLATE CYCLASE RV1264"/>
    <property type="match status" value="1"/>
</dbReference>
<dbReference type="InterPro" id="IPR029787">
    <property type="entry name" value="Nucleotide_cyclase"/>
</dbReference>
<dbReference type="InterPro" id="IPR045983">
    <property type="entry name" value="GUC-dom-containing_N"/>
</dbReference>
<dbReference type="Proteomes" id="UP000317557">
    <property type="component" value="Unassembled WGS sequence"/>
</dbReference>
<dbReference type="SUPFAM" id="SSF55961">
    <property type="entry name" value="Bet v1-like"/>
    <property type="match status" value="1"/>
</dbReference>
<dbReference type="CDD" id="cd07302">
    <property type="entry name" value="CHD"/>
    <property type="match status" value="1"/>
</dbReference>
<name>A0A521DP22_9BACT</name>
<dbReference type="OrthoDB" id="9801841at2"/>
<dbReference type="SMART" id="SM00044">
    <property type="entry name" value="CYCc"/>
    <property type="match status" value="1"/>
</dbReference>
<proteinExistence type="predicted"/>
<dbReference type="PROSITE" id="PS50125">
    <property type="entry name" value="GUANYLATE_CYCLASE_2"/>
    <property type="match status" value="1"/>
</dbReference>
<dbReference type="InterPro" id="IPR001054">
    <property type="entry name" value="A/G_cyclase"/>
</dbReference>
<dbReference type="AlphaFoldDB" id="A0A521DP22"/>